<dbReference type="PANTHER" id="PTHR37984">
    <property type="entry name" value="PROTEIN CBG26694"/>
    <property type="match status" value="1"/>
</dbReference>
<dbReference type="Pfam" id="PF17921">
    <property type="entry name" value="Integrase_H2C2"/>
    <property type="match status" value="1"/>
</dbReference>
<dbReference type="InParanoid" id="A0A6I8TZ76"/>
<dbReference type="PANTHER" id="PTHR37984:SF5">
    <property type="entry name" value="PROTEIN NYNRIN-LIKE"/>
    <property type="match status" value="1"/>
</dbReference>
<dbReference type="Proteomes" id="UP000008820">
    <property type="component" value="Chromosome 1"/>
</dbReference>
<gene>
    <name evidence="2" type="primary">110674818</name>
</gene>
<reference evidence="2 3" key="1">
    <citation type="submission" date="2017-06" db="EMBL/GenBank/DDBJ databases">
        <title>Aedes aegypti genome working group (AGWG) sequencing and assembly.</title>
        <authorList>
            <consortium name="Aedes aegypti Genome Working Group (AGWG)"/>
            <person name="Matthews B.J."/>
        </authorList>
    </citation>
    <scope>NUCLEOTIDE SEQUENCE [LARGE SCALE GENOMIC DNA]</scope>
    <source>
        <strain evidence="2 3">LVP_AGWG</strain>
    </source>
</reference>
<keyword evidence="3" id="KW-1185">Reference proteome</keyword>
<proteinExistence type="predicted"/>
<evidence type="ECO:0000259" key="1">
    <source>
        <dbReference type="Pfam" id="PF17921"/>
    </source>
</evidence>
<evidence type="ECO:0000313" key="2">
    <source>
        <dbReference type="EnsemblMetazoa" id="AAEL021121-PA"/>
    </source>
</evidence>
<sequence>MDHFHFDFEHVSGKENIADAASRIGGKRNDTQFGAEKEPHELCLVEADLYNINDQLLALTSTQVREESLKDEELQTVVQWLNKDVKWPPSISKYQPFQREMYAQGNVLLKQEKLVLPSTLRRRVLTVAHRSHPGMSTMKNFLRQGLWWPNMDREVE</sequence>
<dbReference type="InterPro" id="IPR041588">
    <property type="entry name" value="Integrase_H2C2"/>
</dbReference>
<protein>
    <submittedName>
        <fullName evidence="2">Uncharacterized protein</fullName>
    </submittedName>
</protein>
<dbReference type="AlphaFoldDB" id="A0A6I8TZ76"/>
<evidence type="ECO:0000313" key="3">
    <source>
        <dbReference type="Proteomes" id="UP000008820"/>
    </source>
</evidence>
<dbReference type="OrthoDB" id="7759632at2759"/>
<feature type="domain" description="Integrase zinc-binding" evidence="1">
    <location>
        <begin position="117"/>
        <end position="156"/>
    </location>
</feature>
<dbReference type="InterPro" id="IPR050951">
    <property type="entry name" value="Retrovirus_Pol_polyprotein"/>
</dbReference>
<dbReference type="EnsemblMetazoa" id="AAEL021121-RA">
    <property type="protein sequence ID" value="AAEL021121-PA"/>
    <property type="gene ID" value="AAEL021121"/>
</dbReference>
<name>A0A6I8TZ76_AEDAE</name>
<dbReference type="Gene3D" id="1.10.340.70">
    <property type="match status" value="1"/>
</dbReference>
<accession>A0A6I8TZ76</accession>
<reference evidence="2" key="2">
    <citation type="submission" date="2020-05" db="UniProtKB">
        <authorList>
            <consortium name="EnsemblMetazoa"/>
        </authorList>
    </citation>
    <scope>IDENTIFICATION</scope>
    <source>
        <strain evidence="2">LVP_AGWG</strain>
    </source>
</reference>
<organism evidence="2 3">
    <name type="scientific">Aedes aegypti</name>
    <name type="common">Yellowfever mosquito</name>
    <name type="synonym">Culex aegypti</name>
    <dbReference type="NCBI Taxonomy" id="7159"/>
    <lineage>
        <taxon>Eukaryota</taxon>
        <taxon>Metazoa</taxon>
        <taxon>Ecdysozoa</taxon>
        <taxon>Arthropoda</taxon>
        <taxon>Hexapoda</taxon>
        <taxon>Insecta</taxon>
        <taxon>Pterygota</taxon>
        <taxon>Neoptera</taxon>
        <taxon>Endopterygota</taxon>
        <taxon>Diptera</taxon>
        <taxon>Nematocera</taxon>
        <taxon>Culicoidea</taxon>
        <taxon>Culicidae</taxon>
        <taxon>Culicinae</taxon>
        <taxon>Aedini</taxon>
        <taxon>Aedes</taxon>
        <taxon>Stegomyia</taxon>
    </lineage>
</organism>